<dbReference type="RefSeq" id="WP_034707248.1">
    <property type="nucleotide sequence ID" value="NZ_JPRO01000020.1"/>
</dbReference>
<proteinExistence type="predicted"/>
<dbReference type="STRING" id="421531.IX38_18885"/>
<feature type="compositionally biased region" description="Polar residues" evidence="1">
    <location>
        <begin position="62"/>
        <end position="72"/>
    </location>
</feature>
<dbReference type="Proteomes" id="UP000028703">
    <property type="component" value="Unassembled WGS sequence"/>
</dbReference>
<dbReference type="EMBL" id="JPRO01000020">
    <property type="protein sequence ID" value="KFE99098.1"/>
    <property type="molecule type" value="Genomic_DNA"/>
</dbReference>
<evidence type="ECO:0000256" key="1">
    <source>
        <dbReference type="SAM" id="MobiDB-lite"/>
    </source>
</evidence>
<dbReference type="AlphaFoldDB" id="A0A085Z3T5"/>
<protein>
    <submittedName>
        <fullName evidence="2">Uncharacterized protein</fullName>
    </submittedName>
</protein>
<comment type="caution">
    <text evidence="2">The sequence shown here is derived from an EMBL/GenBank/DDBJ whole genome shotgun (WGS) entry which is preliminary data.</text>
</comment>
<dbReference type="eggNOG" id="ENOG50311ZH">
    <property type="taxonomic scope" value="Bacteria"/>
</dbReference>
<keyword evidence="3" id="KW-1185">Reference proteome</keyword>
<feature type="region of interest" description="Disordered" evidence="1">
    <location>
        <begin position="62"/>
        <end position="105"/>
    </location>
</feature>
<reference evidence="2 3" key="1">
    <citation type="submission" date="2014-07" db="EMBL/GenBank/DDBJ databases">
        <title>Genome of Chryseobacterium luteum DSM 18605.</title>
        <authorList>
            <person name="Stropko S.J."/>
            <person name="Pipes S.E."/>
            <person name="Newman J.D."/>
        </authorList>
    </citation>
    <scope>NUCLEOTIDE SEQUENCE [LARGE SCALE GENOMIC DNA]</scope>
    <source>
        <strain evidence="2 3">DSM 18605</strain>
    </source>
</reference>
<organism evidence="2 3">
    <name type="scientific">Chryseobacterium luteum</name>
    <dbReference type="NCBI Taxonomy" id="421531"/>
    <lineage>
        <taxon>Bacteria</taxon>
        <taxon>Pseudomonadati</taxon>
        <taxon>Bacteroidota</taxon>
        <taxon>Flavobacteriia</taxon>
        <taxon>Flavobacteriales</taxon>
        <taxon>Weeksellaceae</taxon>
        <taxon>Chryseobacterium group</taxon>
        <taxon>Chryseobacterium</taxon>
    </lineage>
</organism>
<accession>A0A085Z3T5</accession>
<dbReference type="OrthoDB" id="1262909at2"/>
<sequence length="105" mass="12075">MNNKVKIALGLLGGSLLLLALRKKNKKLKTFMAPDGNMYKENQMYRTYDDKLYKNGKQIHFSTPETGQQSYTPPIPHDEAKTVIPKNYQSGNKDVTYHQKGIRHH</sequence>
<evidence type="ECO:0000313" key="2">
    <source>
        <dbReference type="EMBL" id="KFE99098.1"/>
    </source>
</evidence>
<gene>
    <name evidence="2" type="ORF">IX38_18885</name>
</gene>
<name>A0A085Z3T5_9FLAO</name>
<evidence type="ECO:0000313" key="3">
    <source>
        <dbReference type="Proteomes" id="UP000028703"/>
    </source>
</evidence>